<dbReference type="EMBL" id="RXGB01004394">
    <property type="protein sequence ID" value="TMW89780.1"/>
    <property type="molecule type" value="Genomic_DNA"/>
</dbReference>
<reference evidence="1" key="1">
    <citation type="submission" date="2019-05" db="EMBL/GenBank/DDBJ databases">
        <title>The de novo reference genome and transcriptome assemblies of the wild tomato species Solanum chilense.</title>
        <authorList>
            <person name="Stam R."/>
            <person name="Nosenko T."/>
            <person name="Hoerger A.C."/>
            <person name="Stephan W."/>
            <person name="Seidel M.A."/>
            <person name="Kuhn J.M.M."/>
            <person name="Haberer G."/>
            <person name="Tellier A."/>
        </authorList>
    </citation>
    <scope>NUCLEOTIDE SEQUENCE</scope>
    <source>
        <tissue evidence="1">Mature leaves</tissue>
    </source>
</reference>
<protein>
    <submittedName>
        <fullName evidence="1">Uncharacterized protein</fullName>
    </submittedName>
</protein>
<gene>
    <name evidence="1" type="ORF">EJD97_016633</name>
</gene>
<comment type="caution">
    <text evidence="1">The sequence shown here is derived from an EMBL/GenBank/DDBJ whole genome shotgun (WGS) entry which is preliminary data.</text>
</comment>
<proteinExistence type="predicted"/>
<sequence>MGKKNEECEISIRLAIVGNVDCPNRFDYWFNPFFGCKRRRNNRNIFYADYYQPLLRPQPSPRPQFDFGLEHFMSIKRSTSVPLKKPEIESNKRMKKLRFNNELDFQSKYPFLAEIGMLSI</sequence>
<organism evidence="1">
    <name type="scientific">Solanum chilense</name>
    <name type="common">Tomato</name>
    <name type="synonym">Lycopersicon chilense</name>
    <dbReference type="NCBI Taxonomy" id="4083"/>
    <lineage>
        <taxon>Eukaryota</taxon>
        <taxon>Viridiplantae</taxon>
        <taxon>Streptophyta</taxon>
        <taxon>Embryophyta</taxon>
        <taxon>Tracheophyta</taxon>
        <taxon>Spermatophyta</taxon>
        <taxon>Magnoliopsida</taxon>
        <taxon>eudicotyledons</taxon>
        <taxon>Gunneridae</taxon>
        <taxon>Pentapetalae</taxon>
        <taxon>asterids</taxon>
        <taxon>lamiids</taxon>
        <taxon>Solanales</taxon>
        <taxon>Solanaceae</taxon>
        <taxon>Solanoideae</taxon>
        <taxon>Solaneae</taxon>
        <taxon>Solanum</taxon>
        <taxon>Solanum subgen. Lycopersicon</taxon>
    </lineage>
</organism>
<evidence type="ECO:0000313" key="1">
    <source>
        <dbReference type="EMBL" id="TMW89780.1"/>
    </source>
</evidence>
<dbReference type="AlphaFoldDB" id="A0A6N2B6X6"/>
<name>A0A6N2B6X6_SOLCI</name>
<accession>A0A6N2B6X6</accession>